<evidence type="ECO:0000313" key="1">
    <source>
        <dbReference type="EMBL" id="KAH7863813.1"/>
    </source>
</evidence>
<name>A0ACB7ZD28_9ERIC</name>
<protein>
    <submittedName>
        <fullName evidence="1">Uncharacterized protein</fullName>
    </submittedName>
</protein>
<gene>
    <name evidence="1" type="ORF">Vadar_022287</name>
</gene>
<reference evidence="1 2" key="1">
    <citation type="journal article" date="2021" name="Hortic Res">
        <title>High-quality reference genome and annotation aids understanding of berry development for evergreen blueberry (Vaccinium darrowii).</title>
        <authorList>
            <person name="Yu J."/>
            <person name="Hulse-Kemp A.M."/>
            <person name="Babiker E."/>
            <person name="Staton M."/>
        </authorList>
    </citation>
    <scope>NUCLEOTIDE SEQUENCE [LARGE SCALE GENOMIC DNA]</scope>
    <source>
        <strain evidence="2">cv. NJ 8807/NJ 8810</strain>
        <tissue evidence="1">Young leaf</tissue>
    </source>
</reference>
<comment type="caution">
    <text evidence="1">The sequence shown here is derived from an EMBL/GenBank/DDBJ whole genome shotgun (WGS) entry which is preliminary data.</text>
</comment>
<proteinExistence type="predicted"/>
<evidence type="ECO:0000313" key="2">
    <source>
        <dbReference type="Proteomes" id="UP000828048"/>
    </source>
</evidence>
<dbReference type="EMBL" id="CM037162">
    <property type="protein sequence ID" value="KAH7863813.1"/>
    <property type="molecule type" value="Genomic_DNA"/>
</dbReference>
<accession>A0ACB7ZD28</accession>
<sequence>MANAAPKHNTNAAAAAVPPQPKAASGRTMEETYQNPGYDRWIPLESKRVEVKLREESKNKTTMICASSNSTLESDSLNEGIGSNMLVLPFTSKQITVKDVEHDLDTEAEECYIAVDALCEVLQSRQPIIVYFPDFSLWLSRAVSKSNRKEFVRKVHEMLEQLSGPVVLICGQNKVETGAKEKEKFTMILPNLGRLAKLPLPLKPLMEGLRSTKTSADKEIYKLFTNVMSIFPPKEDDQVRIFNRQVLEEHELYCMDLLHVNTDGVILTKKSCECPDLTWVLIRNCSGLACFKCVTLFDITHDCPTSLTTSDRDGDLRPVHCGCRRPPVPSVKAKRLCVPLESLEIAISRLKEQETLTKKPSQNLKNLAKDENENNFVSAVVPPDEIGVKFDDNGALEESSSNVEIYCGLARAYYYLGLLELGKPSWPRHLQQKQVQISSITGSTLTSKWFGDAEKLQRPSSLLLASWLLLVGGSGDIKLTKDGNTLLKEMACWWIWEH</sequence>
<keyword evidence="2" id="KW-1185">Reference proteome</keyword>
<dbReference type="Proteomes" id="UP000828048">
    <property type="component" value="Chromosome 12"/>
</dbReference>
<organism evidence="1 2">
    <name type="scientific">Vaccinium darrowii</name>
    <dbReference type="NCBI Taxonomy" id="229202"/>
    <lineage>
        <taxon>Eukaryota</taxon>
        <taxon>Viridiplantae</taxon>
        <taxon>Streptophyta</taxon>
        <taxon>Embryophyta</taxon>
        <taxon>Tracheophyta</taxon>
        <taxon>Spermatophyta</taxon>
        <taxon>Magnoliopsida</taxon>
        <taxon>eudicotyledons</taxon>
        <taxon>Gunneridae</taxon>
        <taxon>Pentapetalae</taxon>
        <taxon>asterids</taxon>
        <taxon>Ericales</taxon>
        <taxon>Ericaceae</taxon>
        <taxon>Vaccinioideae</taxon>
        <taxon>Vaccinieae</taxon>
        <taxon>Vaccinium</taxon>
    </lineage>
</organism>